<dbReference type="EMBL" id="MEWR01000020">
    <property type="protein sequence ID" value="OGC81737.1"/>
    <property type="molecule type" value="Genomic_DNA"/>
</dbReference>
<organism evidence="1 2">
    <name type="scientific">Candidatus Abawacabacteria bacterium RBG_16_42_10</name>
    <dbReference type="NCBI Taxonomy" id="1817814"/>
    <lineage>
        <taxon>Bacteria</taxon>
        <taxon>Candidatus Abawacaibacteriota</taxon>
    </lineage>
</organism>
<evidence type="ECO:0000313" key="1">
    <source>
        <dbReference type="EMBL" id="OGC81737.1"/>
    </source>
</evidence>
<comment type="caution">
    <text evidence="1">The sequence shown here is derived from an EMBL/GenBank/DDBJ whole genome shotgun (WGS) entry which is preliminary data.</text>
</comment>
<sequence>MAQQPEQNQNMINVQIKDDMQSGVYANAASVSVKENDVLIDFGYILPGVSPTTIKVQSRVNLSHTTAEQFLGILQNALLDFRNRKKEGK</sequence>
<dbReference type="InterPro" id="IPR021857">
    <property type="entry name" value="DUF3467"/>
</dbReference>
<protein>
    <recommendedName>
        <fullName evidence="3">DUF3467 domain-containing protein</fullName>
    </recommendedName>
</protein>
<gene>
    <name evidence="1" type="ORF">A2V81_04460</name>
</gene>
<dbReference type="Proteomes" id="UP000177614">
    <property type="component" value="Unassembled WGS sequence"/>
</dbReference>
<dbReference type="AlphaFoldDB" id="A0A1F4XJ72"/>
<evidence type="ECO:0008006" key="3">
    <source>
        <dbReference type="Google" id="ProtNLM"/>
    </source>
</evidence>
<proteinExistence type="predicted"/>
<dbReference type="Pfam" id="PF11950">
    <property type="entry name" value="DUF3467"/>
    <property type="match status" value="1"/>
</dbReference>
<reference evidence="1 2" key="1">
    <citation type="journal article" date="2016" name="Nat. Commun.">
        <title>Thousands of microbial genomes shed light on interconnected biogeochemical processes in an aquifer system.</title>
        <authorList>
            <person name="Anantharaman K."/>
            <person name="Brown C.T."/>
            <person name="Hug L.A."/>
            <person name="Sharon I."/>
            <person name="Castelle C.J."/>
            <person name="Probst A.J."/>
            <person name="Thomas B.C."/>
            <person name="Singh A."/>
            <person name="Wilkins M.J."/>
            <person name="Karaoz U."/>
            <person name="Brodie E.L."/>
            <person name="Williams K.H."/>
            <person name="Hubbard S.S."/>
            <person name="Banfield J.F."/>
        </authorList>
    </citation>
    <scope>NUCLEOTIDE SEQUENCE [LARGE SCALE GENOMIC DNA]</scope>
</reference>
<evidence type="ECO:0000313" key="2">
    <source>
        <dbReference type="Proteomes" id="UP000177614"/>
    </source>
</evidence>
<name>A0A1F4XJ72_9BACT</name>
<accession>A0A1F4XJ72</accession>
<dbReference type="STRING" id="1817814.A2V81_04460"/>